<dbReference type="SUPFAM" id="SSF64484">
    <property type="entry name" value="beta and beta-prime subunits of DNA dependent RNA-polymerase"/>
    <property type="match status" value="1"/>
</dbReference>
<evidence type="ECO:0000256" key="3">
    <source>
        <dbReference type="ARBA" id="ARBA00022478"/>
    </source>
</evidence>
<dbReference type="InterPro" id="IPR006592">
    <property type="entry name" value="RNA_pol_N"/>
</dbReference>
<keyword evidence="13" id="KW-1185">Reference proteome</keyword>
<dbReference type="FunFam" id="2.40.40.20:FF:000019">
    <property type="entry name" value="DNA-directed RNA polymerase II subunit RPB1"/>
    <property type="match status" value="1"/>
</dbReference>
<comment type="catalytic activity">
    <reaction evidence="10">
        <text>RNA(n) + a ribonucleoside 5'-triphosphate = RNA(n+1) + diphosphate</text>
        <dbReference type="Rhea" id="RHEA:21248"/>
        <dbReference type="Rhea" id="RHEA-COMP:14527"/>
        <dbReference type="Rhea" id="RHEA-COMP:17342"/>
        <dbReference type="ChEBI" id="CHEBI:33019"/>
        <dbReference type="ChEBI" id="CHEBI:61557"/>
        <dbReference type="ChEBI" id="CHEBI:140395"/>
        <dbReference type="EC" id="2.7.7.6"/>
    </reaction>
</comment>
<evidence type="ECO:0000256" key="1">
    <source>
        <dbReference type="ARBA" id="ARBA00004123"/>
    </source>
</evidence>
<dbReference type="FunFam" id="4.10.860.120:FF:000004">
    <property type="entry name" value="DNA-directed RNA polymerase subunit"/>
    <property type="match status" value="1"/>
</dbReference>
<dbReference type="AlphaFoldDB" id="A0A835GGN8"/>
<keyword evidence="5 10" id="KW-0548">Nucleotidyltransferase</keyword>
<keyword evidence="7" id="KW-0862">Zinc</keyword>
<proteinExistence type="inferred from homology"/>
<evidence type="ECO:0000256" key="7">
    <source>
        <dbReference type="ARBA" id="ARBA00022833"/>
    </source>
</evidence>
<organism evidence="12 13">
    <name type="scientific">Spodoptera exigua</name>
    <name type="common">Beet armyworm</name>
    <name type="synonym">Noctua fulgens</name>
    <dbReference type="NCBI Taxonomy" id="7107"/>
    <lineage>
        <taxon>Eukaryota</taxon>
        <taxon>Metazoa</taxon>
        <taxon>Ecdysozoa</taxon>
        <taxon>Arthropoda</taxon>
        <taxon>Hexapoda</taxon>
        <taxon>Insecta</taxon>
        <taxon>Pterygota</taxon>
        <taxon>Neoptera</taxon>
        <taxon>Endopterygota</taxon>
        <taxon>Lepidoptera</taxon>
        <taxon>Glossata</taxon>
        <taxon>Ditrysia</taxon>
        <taxon>Noctuoidea</taxon>
        <taxon>Noctuidae</taxon>
        <taxon>Amphipyrinae</taxon>
        <taxon>Spodoptera</taxon>
    </lineage>
</organism>
<dbReference type="EC" id="2.7.7.6" evidence="10"/>
<dbReference type="GO" id="GO:0003677">
    <property type="term" value="F:DNA binding"/>
    <property type="evidence" value="ECO:0007669"/>
    <property type="project" value="InterPro"/>
</dbReference>
<evidence type="ECO:0000313" key="12">
    <source>
        <dbReference type="EMBL" id="KAF9416178.1"/>
    </source>
</evidence>
<keyword evidence="6" id="KW-0479">Metal-binding</keyword>
<dbReference type="InterPro" id="IPR000722">
    <property type="entry name" value="RNA_pol_asu"/>
</dbReference>
<evidence type="ECO:0000256" key="9">
    <source>
        <dbReference type="ARBA" id="ARBA00023242"/>
    </source>
</evidence>
<keyword evidence="3 10" id="KW-0240">DNA-directed RNA polymerase</keyword>
<dbReference type="Pfam" id="PF00623">
    <property type="entry name" value="RNA_pol_Rpb1_2"/>
    <property type="match status" value="1"/>
</dbReference>
<sequence>MPKEQYRETYVGRKISHVTFNVDSPAAIQQAAHIQVITKNLYAQDGQRVPAPYGVLDRRMGTNQKDANCDTCGLGLAECVGHYGYIHLALPVFHVGYFRSIITILQTICKNCSRVMLAEPLRRAYRRKFMNPELSYLQKKNLRAAVHKKAKACTKCPNCDSLNGMVKKSPAGILKIIHDKYRTKKPTDAVVKRVLKDFHEAKESNKELTTMINSGLIVEMSPVEVLDIFRRIPDDDIPLLGMNGLTRPEHLILTRLPVPPLCIRPSVVSDIKAGTNEDDLTMKQSEILLINDVISRHIASGGKSELVQEDWDYLQLHVALYINSEMSGIPLSMQPKKPGRGLVQRLKGKQGRFRGNLSGKRVDFSSRTVISPDPNLQIQEVGVPVHVAKILTYPERVFPANLQWLRKLVCNGPDVHPGANYVQQRGLKHKKYLKYGNREKIAQELKCGDIVERHLVDGDVVLFNRQPSLHKLSIMCHRARVQPQRTFRFNECVCTPYNADFDGDEMNMHLPQTEEARAEALILMGKSLEANFTLKMDQLGAQIKAAGPAKETVAKIAEEFRAFRELIYSVLGLLRKQIAECMLHIDVLESKQRRKSLIFQGLPEAENEDCSSIIHSILSSKLGLKQITIANIKVAHRLGSSGTDHPRPILVRFSCWDVKSSVWKAKTGLRGTKISVKEFLTKTRQSIFTKARQHFGMRSCWSQDGVIIIKASDGSRHKIVSMDELKPLLEKYPSKLTGGLTS</sequence>
<evidence type="ECO:0000256" key="4">
    <source>
        <dbReference type="ARBA" id="ARBA00022679"/>
    </source>
</evidence>
<name>A0A835GGN8_SPOEX</name>
<feature type="domain" description="RNA polymerase N-terminal" evidence="11">
    <location>
        <begin position="249"/>
        <end position="546"/>
    </location>
</feature>
<dbReference type="GO" id="GO:0000428">
    <property type="term" value="C:DNA-directed RNA polymerase complex"/>
    <property type="evidence" value="ECO:0007669"/>
    <property type="project" value="UniProtKB-KW"/>
</dbReference>
<evidence type="ECO:0000313" key="13">
    <source>
        <dbReference type="Proteomes" id="UP000648187"/>
    </source>
</evidence>
<dbReference type="Gene3D" id="3.30.70.1820">
    <property type="entry name" value="L1 transposable element, RRM domain"/>
    <property type="match status" value="1"/>
</dbReference>
<accession>A0A835GGN8</accession>
<dbReference type="Proteomes" id="UP000648187">
    <property type="component" value="Unassembled WGS sequence"/>
</dbReference>
<dbReference type="GO" id="GO:0006351">
    <property type="term" value="P:DNA-templated transcription"/>
    <property type="evidence" value="ECO:0007669"/>
    <property type="project" value="InterPro"/>
</dbReference>
<keyword evidence="8 10" id="KW-0804">Transcription</keyword>
<reference evidence="12" key="1">
    <citation type="submission" date="2020-08" db="EMBL/GenBank/DDBJ databases">
        <title>Spodoptera exigua strain:BAW_Kor-Di-RS1 Genome sequencing and assembly.</title>
        <authorList>
            <person name="Kim J."/>
            <person name="Nam H.Y."/>
            <person name="Kwon M."/>
            <person name="Choi J.H."/>
            <person name="Cho S.R."/>
            <person name="Kim G.-H."/>
        </authorList>
    </citation>
    <scope>NUCLEOTIDE SEQUENCE</scope>
    <source>
        <strain evidence="12">BAW_Kor-Di-RS1</strain>
        <tissue evidence="12">Whole-body</tissue>
    </source>
</reference>
<protein>
    <recommendedName>
        <fullName evidence="10">DNA-directed RNA polymerase subunit</fullName>
        <ecNumber evidence="10">2.7.7.6</ecNumber>
    </recommendedName>
</protein>
<dbReference type="GO" id="GO:0046872">
    <property type="term" value="F:metal ion binding"/>
    <property type="evidence" value="ECO:0007669"/>
    <property type="project" value="UniProtKB-KW"/>
</dbReference>
<keyword evidence="9" id="KW-0539">Nucleus</keyword>
<evidence type="ECO:0000259" key="11">
    <source>
        <dbReference type="SMART" id="SM00663"/>
    </source>
</evidence>
<comment type="similarity">
    <text evidence="2 10">Belongs to the RNA polymerase beta' chain family.</text>
</comment>
<dbReference type="Gene3D" id="3.30.1490.180">
    <property type="entry name" value="RNA polymerase ii"/>
    <property type="match status" value="1"/>
</dbReference>
<dbReference type="EMBL" id="JACKWZ010000095">
    <property type="protein sequence ID" value="KAF9416178.1"/>
    <property type="molecule type" value="Genomic_DNA"/>
</dbReference>
<comment type="function">
    <text evidence="10">DNA-dependent RNA polymerase catalyzes the transcription of DNA into RNA using the four ribonucleoside triphosphates as substrates.</text>
</comment>
<evidence type="ECO:0000256" key="8">
    <source>
        <dbReference type="ARBA" id="ARBA00023163"/>
    </source>
</evidence>
<dbReference type="PANTHER" id="PTHR48446:SF1">
    <property type="entry name" value="DNA-DIRECTED RNA POLYMERASE SUBUNIT BETA' N-TERMINAL SECTION"/>
    <property type="match status" value="1"/>
</dbReference>
<dbReference type="InterPro" id="IPR007080">
    <property type="entry name" value="RNA_pol_Rpb1_1"/>
</dbReference>
<dbReference type="Gene3D" id="2.40.40.20">
    <property type="match status" value="1"/>
</dbReference>
<keyword evidence="4 10" id="KW-0808">Transferase</keyword>
<dbReference type="FunFam" id="3.30.1490.180:FF:000002">
    <property type="entry name" value="DNA-directed RNA polymerase subunit"/>
    <property type="match status" value="1"/>
</dbReference>
<evidence type="ECO:0000256" key="5">
    <source>
        <dbReference type="ARBA" id="ARBA00022695"/>
    </source>
</evidence>
<dbReference type="Pfam" id="PF04997">
    <property type="entry name" value="RNA_pol_Rpb1_1"/>
    <property type="match status" value="1"/>
</dbReference>
<evidence type="ECO:0000256" key="6">
    <source>
        <dbReference type="ARBA" id="ARBA00022723"/>
    </source>
</evidence>
<dbReference type="Gene3D" id="4.10.860.120">
    <property type="entry name" value="RNA polymerase II, clamp domain"/>
    <property type="match status" value="1"/>
</dbReference>
<dbReference type="PANTHER" id="PTHR48446">
    <property type="entry name" value="DNA-DIRECTED RNA POLYMERASE SUBUNIT BETA' N-TERMINAL SECTION"/>
    <property type="match status" value="1"/>
</dbReference>
<evidence type="ECO:0000256" key="2">
    <source>
        <dbReference type="ARBA" id="ARBA00006460"/>
    </source>
</evidence>
<comment type="subcellular location">
    <subcellularLocation>
        <location evidence="1">Nucleus</location>
    </subcellularLocation>
</comment>
<dbReference type="SMART" id="SM00663">
    <property type="entry name" value="RPOLA_N"/>
    <property type="match status" value="1"/>
</dbReference>
<dbReference type="GO" id="GO:0031981">
    <property type="term" value="C:nuclear lumen"/>
    <property type="evidence" value="ECO:0007669"/>
    <property type="project" value="UniProtKB-ARBA"/>
</dbReference>
<dbReference type="InterPro" id="IPR015700">
    <property type="entry name" value="RPC1"/>
</dbReference>
<gene>
    <name evidence="12" type="ORF">HW555_006430</name>
</gene>
<dbReference type="GO" id="GO:0003899">
    <property type="term" value="F:DNA-directed RNA polymerase activity"/>
    <property type="evidence" value="ECO:0007669"/>
    <property type="project" value="UniProtKB-EC"/>
</dbReference>
<comment type="caution">
    <text evidence="12">The sequence shown here is derived from an EMBL/GenBank/DDBJ whole genome shotgun (WGS) entry which is preliminary data.</text>
</comment>
<dbReference type="InterPro" id="IPR044893">
    <property type="entry name" value="RNA_pol_Rpb1_clamp_domain"/>
</dbReference>
<evidence type="ECO:0000256" key="10">
    <source>
        <dbReference type="RuleBase" id="RU004279"/>
    </source>
</evidence>